<feature type="compositionally biased region" description="Basic and acidic residues" evidence="1">
    <location>
        <begin position="28"/>
        <end position="45"/>
    </location>
</feature>
<gene>
    <name evidence="2" type="ORF">M8542_40185</name>
</gene>
<accession>A0A9X2NK85</accession>
<name>A0A9X2NK85_9PSEU</name>
<dbReference type="AlphaFoldDB" id="A0A9X2NK85"/>
<evidence type="ECO:0000256" key="1">
    <source>
        <dbReference type="SAM" id="MobiDB-lite"/>
    </source>
</evidence>
<reference evidence="2" key="1">
    <citation type="submission" date="2022-06" db="EMBL/GenBank/DDBJ databases">
        <title>Amycolatopsis iheyaensis sp. nov., a new species of the genus Amycolatopsis isolated from soil in Iheya island, Japan.</title>
        <authorList>
            <person name="Ngamcharungchit C."/>
            <person name="Kanto H."/>
            <person name="Take A."/>
            <person name="Intra B."/>
            <person name="Matsumoto A."/>
            <person name="Panbangred W."/>
            <person name="Inahashi Y."/>
        </authorList>
    </citation>
    <scope>NUCLEOTIDE SEQUENCE</scope>
    <source>
        <strain evidence="2">OK19-0408</strain>
    </source>
</reference>
<evidence type="ECO:0000313" key="2">
    <source>
        <dbReference type="EMBL" id="MCR6489066.1"/>
    </source>
</evidence>
<keyword evidence="3" id="KW-1185">Reference proteome</keyword>
<dbReference type="Proteomes" id="UP001144096">
    <property type="component" value="Unassembled WGS sequence"/>
</dbReference>
<dbReference type="EMBL" id="JAMXQV010000029">
    <property type="protein sequence ID" value="MCR6489066.1"/>
    <property type="molecule type" value="Genomic_DNA"/>
</dbReference>
<evidence type="ECO:0000313" key="3">
    <source>
        <dbReference type="Proteomes" id="UP001144096"/>
    </source>
</evidence>
<proteinExistence type="predicted"/>
<feature type="region of interest" description="Disordered" evidence="1">
    <location>
        <begin position="1"/>
        <end position="45"/>
    </location>
</feature>
<protein>
    <submittedName>
        <fullName evidence="2">Uncharacterized protein</fullName>
    </submittedName>
</protein>
<comment type="caution">
    <text evidence="2">The sequence shown here is derived from an EMBL/GenBank/DDBJ whole genome shotgun (WGS) entry which is preliminary data.</text>
</comment>
<organism evidence="2 3">
    <name type="scientific">Amycolatopsis iheyensis</name>
    <dbReference type="NCBI Taxonomy" id="2945988"/>
    <lineage>
        <taxon>Bacteria</taxon>
        <taxon>Bacillati</taxon>
        <taxon>Actinomycetota</taxon>
        <taxon>Actinomycetes</taxon>
        <taxon>Pseudonocardiales</taxon>
        <taxon>Pseudonocardiaceae</taxon>
        <taxon>Amycolatopsis</taxon>
    </lineage>
</organism>
<sequence length="45" mass="4946">MVEDMAASSHDRTRPAEAADGYFPHSAECGEKNAHRPEKEHPGIL</sequence>